<comment type="caution">
    <text evidence="2">The sequence shown here is derived from an EMBL/GenBank/DDBJ whole genome shotgun (WGS) entry which is preliminary data.</text>
</comment>
<dbReference type="EMBL" id="WJXW01000008">
    <property type="protein sequence ID" value="KAF9733668.1"/>
    <property type="molecule type" value="Genomic_DNA"/>
</dbReference>
<accession>A0A9P6GE77</accession>
<evidence type="ECO:0000313" key="3">
    <source>
        <dbReference type="Proteomes" id="UP000756921"/>
    </source>
</evidence>
<dbReference type="AlphaFoldDB" id="A0A9P6GE77"/>
<sequence>MHIQHRQGPTAVPIVPASPHHPLARSRSPRPSAAYEQPTALRDDLNGQKLRIDTAIHLVLHPTRLSAIPSAGGVKGSNYTPSRPARHMQTHVAHPTLNARLGKPLARTQARYALPEQPRHDECELALTRSGGQRLISARLCLKAGQIASTGSAEGFIRTVSSGPRTGAGGDAACADGNWEDGCREEAWCSASGSAVGGV</sequence>
<evidence type="ECO:0000256" key="1">
    <source>
        <dbReference type="SAM" id="MobiDB-lite"/>
    </source>
</evidence>
<name>A0A9P6GE77_9PLEO</name>
<keyword evidence="3" id="KW-1185">Reference proteome</keyword>
<dbReference type="Proteomes" id="UP000756921">
    <property type="component" value="Unassembled WGS sequence"/>
</dbReference>
<gene>
    <name evidence="2" type="ORF">PMIN01_08011</name>
</gene>
<feature type="region of interest" description="Disordered" evidence="1">
    <location>
        <begin position="1"/>
        <end position="42"/>
    </location>
</feature>
<protein>
    <submittedName>
        <fullName evidence="2">Uncharacterized protein</fullName>
    </submittedName>
</protein>
<proteinExistence type="predicted"/>
<organism evidence="2 3">
    <name type="scientific">Paraphaeosphaeria minitans</name>
    <dbReference type="NCBI Taxonomy" id="565426"/>
    <lineage>
        <taxon>Eukaryota</taxon>
        <taxon>Fungi</taxon>
        <taxon>Dikarya</taxon>
        <taxon>Ascomycota</taxon>
        <taxon>Pezizomycotina</taxon>
        <taxon>Dothideomycetes</taxon>
        <taxon>Pleosporomycetidae</taxon>
        <taxon>Pleosporales</taxon>
        <taxon>Massarineae</taxon>
        <taxon>Didymosphaeriaceae</taxon>
        <taxon>Paraphaeosphaeria</taxon>
    </lineage>
</organism>
<evidence type="ECO:0000313" key="2">
    <source>
        <dbReference type="EMBL" id="KAF9733668.1"/>
    </source>
</evidence>
<reference evidence="2" key="1">
    <citation type="journal article" date="2020" name="Mol. Plant Microbe Interact.">
        <title>Genome Sequence of the Biocontrol Agent Coniothyrium minitans strain Conio (IMI 134523).</title>
        <authorList>
            <person name="Patel D."/>
            <person name="Shittu T.A."/>
            <person name="Baroncelli R."/>
            <person name="Muthumeenakshi S."/>
            <person name="Osborne T.H."/>
            <person name="Janganan T.K."/>
            <person name="Sreenivasaprasad S."/>
        </authorList>
    </citation>
    <scope>NUCLEOTIDE SEQUENCE</scope>
    <source>
        <strain evidence="2">Conio</strain>
    </source>
</reference>